<dbReference type="SUPFAM" id="SSF51735">
    <property type="entry name" value="NAD(P)-binding Rossmann-fold domains"/>
    <property type="match status" value="1"/>
</dbReference>
<dbReference type="EC" id="1.1.1.94" evidence="11"/>
<evidence type="ECO:0000313" key="14">
    <source>
        <dbReference type="EMBL" id="HIR62220.1"/>
    </source>
</evidence>
<proteinExistence type="inferred from homology"/>
<feature type="domain" description="Glycerol-3-phosphate dehydrogenase NAD-dependent N-terminal" evidence="12">
    <location>
        <begin position="8"/>
        <end position="162"/>
    </location>
</feature>
<evidence type="ECO:0000256" key="6">
    <source>
        <dbReference type="ARBA" id="ARBA00023264"/>
    </source>
</evidence>
<dbReference type="InterPro" id="IPR006109">
    <property type="entry name" value="G3P_DH_NAD-dep_C"/>
</dbReference>
<comment type="caution">
    <text evidence="14">The sequence shown here is derived from an EMBL/GenBank/DDBJ whole genome shotgun (WGS) entry which is preliminary data.</text>
</comment>
<feature type="active site" description="Proton acceptor" evidence="7">
    <location>
        <position position="194"/>
    </location>
</feature>
<keyword evidence="6" id="KW-1208">Phospholipid metabolism</keyword>
<name>A0A9D1DZT8_9BACT</name>
<dbReference type="GO" id="GO:0047952">
    <property type="term" value="F:glycerol-3-phosphate dehydrogenase [NAD(P)+] activity"/>
    <property type="evidence" value="ECO:0007669"/>
    <property type="project" value="UniProtKB-EC"/>
</dbReference>
<dbReference type="Gene3D" id="1.10.1040.10">
    <property type="entry name" value="N-(1-d-carboxylethyl)-l-norvaline Dehydrogenase, domain 2"/>
    <property type="match status" value="1"/>
</dbReference>
<evidence type="ECO:0000256" key="11">
    <source>
        <dbReference type="RuleBase" id="RU000439"/>
    </source>
</evidence>
<keyword evidence="5" id="KW-0594">Phospholipid biosynthesis</keyword>
<dbReference type="PRINTS" id="PR00077">
    <property type="entry name" value="GPDHDRGNASE"/>
</dbReference>
<protein>
    <recommendedName>
        <fullName evidence="11">Glycerol-3-phosphate dehydrogenase</fullName>
        <ecNumber evidence="11">1.1.1.94</ecNumber>
    </recommendedName>
</protein>
<feature type="binding site" evidence="9">
    <location>
        <position position="143"/>
    </location>
    <ligand>
        <name>NAD(+)</name>
        <dbReference type="ChEBI" id="CHEBI:57540"/>
    </ligand>
</feature>
<evidence type="ECO:0000256" key="8">
    <source>
        <dbReference type="PIRSR" id="PIRSR000114-2"/>
    </source>
</evidence>
<evidence type="ECO:0000313" key="15">
    <source>
        <dbReference type="Proteomes" id="UP000886744"/>
    </source>
</evidence>
<dbReference type="Gene3D" id="3.40.50.720">
    <property type="entry name" value="NAD(P)-binding Rossmann-like Domain"/>
    <property type="match status" value="1"/>
</dbReference>
<keyword evidence="4" id="KW-0443">Lipid metabolism</keyword>
<feature type="domain" description="Glycerol-3-phosphate dehydrogenase NAD-dependent C-terminal" evidence="13">
    <location>
        <begin position="183"/>
        <end position="324"/>
    </location>
</feature>
<feature type="binding site" evidence="9">
    <location>
        <position position="259"/>
    </location>
    <ligand>
        <name>NAD(+)</name>
        <dbReference type="ChEBI" id="CHEBI:57540"/>
    </ligand>
</feature>
<evidence type="ECO:0000256" key="1">
    <source>
        <dbReference type="ARBA" id="ARBA00011009"/>
    </source>
</evidence>
<evidence type="ECO:0000259" key="13">
    <source>
        <dbReference type="Pfam" id="PF07479"/>
    </source>
</evidence>
<dbReference type="GO" id="GO:0005975">
    <property type="term" value="P:carbohydrate metabolic process"/>
    <property type="evidence" value="ECO:0007669"/>
    <property type="project" value="InterPro"/>
</dbReference>
<dbReference type="InterPro" id="IPR008927">
    <property type="entry name" value="6-PGluconate_DH-like_C_sf"/>
</dbReference>
<dbReference type="GO" id="GO:0008654">
    <property type="term" value="P:phospholipid biosynthetic process"/>
    <property type="evidence" value="ECO:0007669"/>
    <property type="project" value="UniProtKB-KW"/>
</dbReference>
<dbReference type="SUPFAM" id="SSF48179">
    <property type="entry name" value="6-phosphogluconate dehydrogenase C-terminal domain-like"/>
    <property type="match status" value="1"/>
</dbReference>
<sequence>MKDDPVFGVIGGGSWATALVKLLTDNGRQLNWYMRDTGAIEHIERYHHHSKYLPAVELDADSFTITNDINYVVEESDILIFAIPSAYFLKEVSRITASYDGKLLISAVKGFVGDRYLTIAEYFHDDHGVPFDRIGVISGPCHAEEVGMQRLSYITLSSKYIEVAEYLCGFFRNYYVNTIACTDIYGVEYAAALKNVYAIAAGVCYGCGYGDNFMAVLIASCFREMKEFINVTNPDTRRNTSMSAYLGDLLVTCNSPFSRNRNFGRMLGKGYSVQTAILEMSQVAEGYYATKAIHEINRKFRVSMPIADTVYSILYGRENAVEAMRALQDSLM</sequence>
<dbReference type="GO" id="GO:0005829">
    <property type="term" value="C:cytosol"/>
    <property type="evidence" value="ECO:0007669"/>
    <property type="project" value="TreeGrafter"/>
</dbReference>
<comment type="catalytic activity">
    <reaction evidence="11">
        <text>sn-glycerol 3-phosphate + NADP(+) = dihydroxyacetone phosphate + NADPH + H(+)</text>
        <dbReference type="Rhea" id="RHEA:11096"/>
        <dbReference type="ChEBI" id="CHEBI:15378"/>
        <dbReference type="ChEBI" id="CHEBI:57597"/>
        <dbReference type="ChEBI" id="CHEBI:57642"/>
        <dbReference type="ChEBI" id="CHEBI:57783"/>
        <dbReference type="ChEBI" id="CHEBI:58349"/>
        <dbReference type="EC" id="1.1.1.94"/>
    </reaction>
</comment>
<dbReference type="Proteomes" id="UP000886744">
    <property type="component" value="Unassembled WGS sequence"/>
</dbReference>
<evidence type="ECO:0000256" key="9">
    <source>
        <dbReference type="PIRSR" id="PIRSR000114-3"/>
    </source>
</evidence>
<dbReference type="PANTHER" id="PTHR11728">
    <property type="entry name" value="GLYCEROL-3-PHOSPHATE DEHYDROGENASE"/>
    <property type="match status" value="1"/>
</dbReference>
<reference evidence="14" key="2">
    <citation type="journal article" date="2021" name="PeerJ">
        <title>Extensive microbial diversity within the chicken gut microbiome revealed by metagenomics and culture.</title>
        <authorList>
            <person name="Gilroy R."/>
            <person name="Ravi A."/>
            <person name="Getino M."/>
            <person name="Pursley I."/>
            <person name="Horton D.L."/>
            <person name="Alikhan N.F."/>
            <person name="Baker D."/>
            <person name="Gharbi K."/>
            <person name="Hall N."/>
            <person name="Watson M."/>
            <person name="Adriaenssens E.M."/>
            <person name="Foster-Nyarko E."/>
            <person name="Jarju S."/>
            <person name="Secka A."/>
            <person name="Antonio M."/>
            <person name="Oren A."/>
            <person name="Chaudhuri R.R."/>
            <person name="La Ragione R."/>
            <person name="Hildebrand F."/>
            <person name="Pallen M.J."/>
        </authorList>
    </citation>
    <scope>NUCLEOTIDE SEQUENCE</scope>
    <source>
        <strain evidence="14">ChiHjej13B12-12457</strain>
    </source>
</reference>
<gene>
    <name evidence="14" type="ORF">IAC94_01680</name>
</gene>
<dbReference type="InterPro" id="IPR006168">
    <property type="entry name" value="G3P_DH_NAD-dep"/>
</dbReference>
<evidence type="ECO:0000256" key="3">
    <source>
        <dbReference type="ARBA" id="ARBA00023002"/>
    </source>
</evidence>
<dbReference type="GO" id="GO:0046168">
    <property type="term" value="P:glycerol-3-phosphate catabolic process"/>
    <property type="evidence" value="ECO:0007669"/>
    <property type="project" value="InterPro"/>
</dbReference>
<keyword evidence="3 10" id="KW-0560">Oxidoreductase</keyword>
<dbReference type="PANTHER" id="PTHR11728:SF1">
    <property type="entry name" value="GLYCEROL-3-PHOSPHATE DEHYDROGENASE [NAD(+)] 2, CHLOROPLASTIC"/>
    <property type="match status" value="1"/>
</dbReference>
<evidence type="ECO:0000256" key="10">
    <source>
        <dbReference type="RuleBase" id="RU000437"/>
    </source>
</evidence>
<feature type="binding site" evidence="8">
    <location>
        <begin position="259"/>
        <end position="260"/>
    </location>
    <ligand>
        <name>substrate</name>
    </ligand>
</feature>
<dbReference type="AlphaFoldDB" id="A0A9D1DZT8"/>
<reference evidence="14" key="1">
    <citation type="submission" date="2020-10" db="EMBL/GenBank/DDBJ databases">
        <authorList>
            <person name="Gilroy R."/>
        </authorList>
    </citation>
    <scope>NUCLEOTIDE SEQUENCE</scope>
    <source>
        <strain evidence="14">ChiHjej13B12-12457</strain>
    </source>
</reference>
<dbReference type="Pfam" id="PF01210">
    <property type="entry name" value="NAD_Gly3P_dh_N"/>
    <property type="match status" value="1"/>
</dbReference>
<dbReference type="InterPro" id="IPR013328">
    <property type="entry name" value="6PGD_dom2"/>
</dbReference>
<accession>A0A9D1DZT8</accession>
<dbReference type="PIRSF" id="PIRSF000114">
    <property type="entry name" value="Glycerol-3-P_dh"/>
    <property type="match status" value="1"/>
</dbReference>
<dbReference type="Pfam" id="PF07479">
    <property type="entry name" value="NAD_Gly3P_dh_C"/>
    <property type="match status" value="1"/>
</dbReference>
<dbReference type="InterPro" id="IPR011128">
    <property type="entry name" value="G3P_DH_NAD-dep_N"/>
</dbReference>
<dbReference type="EMBL" id="DVHI01000025">
    <property type="protein sequence ID" value="HIR62220.1"/>
    <property type="molecule type" value="Genomic_DNA"/>
</dbReference>
<organism evidence="14 15">
    <name type="scientific">Candidatus Coprenecus avistercoris</name>
    <dbReference type="NCBI Taxonomy" id="2840730"/>
    <lineage>
        <taxon>Bacteria</taxon>
        <taxon>Pseudomonadati</taxon>
        <taxon>Bacteroidota</taxon>
        <taxon>Bacteroidia</taxon>
        <taxon>Bacteroidales</taxon>
        <taxon>Rikenellaceae</taxon>
        <taxon>Rikenellaceae incertae sedis</taxon>
        <taxon>Candidatus Coprenecus</taxon>
    </lineage>
</organism>
<keyword evidence="2" id="KW-0444">Lipid biosynthesis</keyword>
<dbReference type="InterPro" id="IPR036291">
    <property type="entry name" value="NAD(P)-bd_dom_sf"/>
</dbReference>
<evidence type="ECO:0000256" key="4">
    <source>
        <dbReference type="ARBA" id="ARBA00023098"/>
    </source>
</evidence>
<evidence type="ECO:0000256" key="7">
    <source>
        <dbReference type="PIRSR" id="PIRSR000114-1"/>
    </source>
</evidence>
<dbReference type="GO" id="GO:0051287">
    <property type="term" value="F:NAD binding"/>
    <property type="evidence" value="ECO:0007669"/>
    <property type="project" value="InterPro"/>
</dbReference>
<keyword evidence="9 10" id="KW-0520">NAD</keyword>
<evidence type="ECO:0000259" key="12">
    <source>
        <dbReference type="Pfam" id="PF01210"/>
    </source>
</evidence>
<comment type="similarity">
    <text evidence="1 10">Belongs to the NAD-dependent glycerol-3-phosphate dehydrogenase family.</text>
</comment>
<evidence type="ECO:0000256" key="5">
    <source>
        <dbReference type="ARBA" id="ARBA00023209"/>
    </source>
</evidence>
<evidence type="ECO:0000256" key="2">
    <source>
        <dbReference type="ARBA" id="ARBA00022516"/>
    </source>
</evidence>
<feature type="binding site" evidence="8">
    <location>
        <position position="109"/>
    </location>
    <ligand>
        <name>substrate</name>
    </ligand>
</feature>